<protein>
    <submittedName>
        <fullName evidence="1">Uncharacterized protein</fullName>
    </submittedName>
</protein>
<evidence type="ECO:0000313" key="2">
    <source>
        <dbReference type="Proteomes" id="UP000801864"/>
    </source>
</evidence>
<organism evidence="1 2">
    <name type="scientific">Trichoderma lentiforme</name>
    <dbReference type="NCBI Taxonomy" id="1567552"/>
    <lineage>
        <taxon>Eukaryota</taxon>
        <taxon>Fungi</taxon>
        <taxon>Dikarya</taxon>
        <taxon>Ascomycota</taxon>
        <taxon>Pezizomycotina</taxon>
        <taxon>Sordariomycetes</taxon>
        <taxon>Hypocreomycetidae</taxon>
        <taxon>Hypocreales</taxon>
        <taxon>Hypocreaceae</taxon>
        <taxon>Trichoderma</taxon>
    </lineage>
</organism>
<dbReference type="EMBL" id="QLNT01000005">
    <property type="protein sequence ID" value="KAF3074168.1"/>
    <property type="molecule type" value="Genomic_DNA"/>
</dbReference>
<accession>A0A9P4XM02</accession>
<gene>
    <name evidence="1" type="ORF">CFAM422_003654</name>
</gene>
<evidence type="ECO:0000313" key="1">
    <source>
        <dbReference type="EMBL" id="KAF3074168.1"/>
    </source>
</evidence>
<keyword evidence="2" id="KW-1185">Reference proteome</keyword>
<comment type="caution">
    <text evidence="1">The sequence shown here is derived from an EMBL/GenBank/DDBJ whole genome shotgun (WGS) entry which is preliminary data.</text>
</comment>
<reference evidence="1 2" key="1">
    <citation type="submission" date="2018-06" db="EMBL/GenBank/DDBJ databases">
        <title>Genome analysis of cellulolytic fungus Trichoderma lentiforme CFAM-422.</title>
        <authorList>
            <person name="Steindorff A.S."/>
            <person name="Formighieri E.F."/>
            <person name="Midorikawa G.E.O."/>
            <person name="Tamietti M.S."/>
            <person name="Ramos E.Z."/>
            <person name="Silva A.S."/>
            <person name="Bon E.P.S."/>
            <person name="Mendes T.D."/>
            <person name="Damaso M.C.T."/>
            <person name="Favaro L.C.L."/>
        </authorList>
    </citation>
    <scope>NUCLEOTIDE SEQUENCE [LARGE SCALE GENOMIC DNA]</scope>
    <source>
        <strain evidence="1 2">CFAM-422</strain>
    </source>
</reference>
<sequence>MPDIAQIPCITASESFYYDNMTKRRSAFAGPPKSRLPQMQPANPCVLRSLFRKAFLKRSTQFYI</sequence>
<dbReference type="Proteomes" id="UP000801864">
    <property type="component" value="Unassembled WGS sequence"/>
</dbReference>
<name>A0A9P4XM02_9HYPO</name>
<dbReference type="AlphaFoldDB" id="A0A9P4XM02"/>
<proteinExistence type="predicted"/>